<reference evidence="1" key="1">
    <citation type="submission" date="2013-05" db="EMBL/GenBank/DDBJ databases">
        <authorList>
            <person name="Yim A.K.Y."/>
            <person name="Chan T.F."/>
            <person name="Ji K.M."/>
            <person name="Liu X.Y."/>
            <person name="Zhou J.W."/>
            <person name="Li R.Q."/>
            <person name="Yang K.Y."/>
            <person name="Li J."/>
            <person name="Li M."/>
            <person name="Law P.T.W."/>
            <person name="Wu Y.L."/>
            <person name="Cai Z.L."/>
            <person name="Qin H."/>
            <person name="Bao Y."/>
            <person name="Leung R.K.K."/>
            <person name="Ng P.K.S."/>
            <person name="Zou J."/>
            <person name="Zhong X.J."/>
            <person name="Ran P.X."/>
            <person name="Zhong N.S."/>
            <person name="Liu Z.G."/>
            <person name="Tsui S.K.W."/>
        </authorList>
    </citation>
    <scope>NUCLEOTIDE SEQUENCE</scope>
    <source>
        <strain evidence="1">Derf</strain>
        <tissue evidence="1">Whole organism</tissue>
    </source>
</reference>
<dbReference type="Proteomes" id="UP000790347">
    <property type="component" value="Unassembled WGS sequence"/>
</dbReference>
<gene>
    <name evidence="1" type="ORF">DERF_009028</name>
</gene>
<name>A0A922HX34_DERFA</name>
<proteinExistence type="predicted"/>
<protein>
    <submittedName>
        <fullName evidence="1">Uncharacterized protein</fullName>
    </submittedName>
</protein>
<dbReference type="AlphaFoldDB" id="A0A922HX34"/>
<comment type="caution">
    <text evidence="1">The sequence shown here is derived from an EMBL/GenBank/DDBJ whole genome shotgun (WGS) entry which is preliminary data.</text>
</comment>
<keyword evidence="2" id="KW-1185">Reference proteome</keyword>
<sequence length="69" mass="7946">MLSIIMDSLNICERYDETEKFYPLVMITGQCQIELNSKISNSDVNMNFVLMFDVNSIIFCCIGNSRNII</sequence>
<evidence type="ECO:0000313" key="1">
    <source>
        <dbReference type="EMBL" id="KAH9510507.1"/>
    </source>
</evidence>
<organism evidence="1 2">
    <name type="scientific">Dermatophagoides farinae</name>
    <name type="common">American house dust mite</name>
    <dbReference type="NCBI Taxonomy" id="6954"/>
    <lineage>
        <taxon>Eukaryota</taxon>
        <taxon>Metazoa</taxon>
        <taxon>Ecdysozoa</taxon>
        <taxon>Arthropoda</taxon>
        <taxon>Chelicerata</taxon>
        <taxon>Arachnida</taxon>
        <taxon>Acari</taxon>
        <taxon>Acariformes</taxon>
        <taxon>Sarcoptiformes</taxon>
        <taxon>Astigmata</taxon>
        <taxon>Psoroptidia</taxon>
        <taxon>Analgoidea</taxon>
        <taxon>Pyroglyphidae</taxon>
        <taxon>Dermatophagoidinae</taxon>
        <taxon>Dermatophagoides</taxon>
    </lineage>
</organism>
<accession>A0A922HX34</accession>
<reference evidence="1" key="2">
    <citation type="journal article" date="2022" name="Res Sq">
        <title>Comparative Genomics Reveals Insights into the Divergent Evolution of Astigmatic Mites and Household Pest Adaptations.</title>
        <authorList>
            <person name="Xiong Q."/>
            <person name="Wan A.T.-Y."/>
            <person name="Liu X.-Y."/>
            <person name="Fung C.S.-H."/>
            <person name="Xiao X."/>
            <person name="Malainual N."/>
            <person name="Hou J."/>
            <person name="Wang L."/>
            <person name="Wang M."/>
            <person name="Yang K."/>
            <person name="Cui Y."/>
            <person name="Leung E."/>
            <person name="Nong W."/>
            <person name="Shin S.-K."/>
            <person name="Au S."/>
            <person name="Jeong K.Y."/>
            <person name="Chew F.T."/>
            <person name="Hui J."/>
            <person name="Leung T.F."/>
            <person name="Tungtrongchitr A."/>
            <person name="Zhong N."/>
            <person name="Liu Z."/>
            <person name="Tsui S."/>
        </authorList>
    </citation>
    <scope>NUCLEOTIDE SEQUENCE</scope>
    <source>
        <strain evidence="1">Derf</strain>
        <tissue evidence="1">Whole organism</tissue>
    </source>
</reference>
<evidence type="ECO:0000313" key="2">
    <source>
        <dbReference type="Proteomes" id="UP000790347"/>
    </source>
</evidence>
<dbReference type="EMBL" id="ASGP02000004">
    <property type="protein sequence ID" value="KAH9510507.1"/>
    <property type="molecule type" value="Genomic_DNA"/>
</dbReference>